<keyword evidence="7" id="KW-0411">Iron-sulfur</keyword>
<proteinExistence type="predicted"/>
<keyword evidence="3" id="KW-0639">Primosome</keyword>
<evidence type="ECO:0000256" key="6">
    <source>
        <dbReference type="ARBA" id="ARBA00023004"/>
    </source>
</evidence>
<feature type="domain" description="DNA primase large subunit C-terminal" evidence="8">
    <location>
        <begin position="209"/>
        <end position="381"/>
    </location>
</feature>
<dbReference type="GO" id="GO:0046872">
    <property type="term" value="F:metal ion binding"/>
    <property type="evidence" value="ECO:0007669"/>
    <property type="project" value="UniProtKB-KW"/>
</dbReference>
<dbReference type="GO" id="GO:0005658">
    <property type="term" value="C:alpha DNA polymerase:primase complex"/>
    <property type="evidence" value="ECO:0007669"/>
    <property type="project" value="TreeGrafter"/>
</dbReference>
<protein>
    <submittedName>
        <fullName evidence="9">DNA primase</fullName>
    </submittedName>
</protein>
<dbReference type="GO" id="GO:0051539">
    <property type="term" value="F:4 iron, 4 sulfur cluster binding"/>
    <property type="evidence" value="ECO:0007669"/>
    <property type="project" value="UniProtKB-KW"/>
</dbReference>
<dbReference type="Pfam" id="PF04104">
    <property type="entry name" value="DNA_primase_lrg"/>
    <property type="match status" value="1"/>
</dbReference>
<dbReference type="PANTHER" id="PTHR10537:SF3">
    <property type="entry name" value="DNA PRIMASE LARGE SUBUNIT"/>
    <property type="match status" value="1"/>
</dbReference>
<sequence length="395" mass="42982">MDDLVFPAAPTVAAALDAVEDAALSRLHALLHPKDADEIVLGDALGFFALRLAVAAASQETESPLSTWWISVETTIFRQRLSARLASLQSEVAQLELVAALAPSTYAIVDGAYVVPFYDVPQLVRHRSVVVHAGTCRLAPLSRGMVSLLARHRERQLEADMATQLRAVGFLDLTQLEPLVAQVRSFHAAVAAAASSSPERRRLTSAKDVAAAPLPLCMATLYSKLTTAHHLKYDGRNQLRLFLKGAGFSFAENYAFWKDQFRPKTTAAVFEKKYAYNIRHGYGLVGSRIDYSPMDCATIQNGPAPRPGQYHGCPFKHWERGLLEATLRTTLPVMTATAIADQASVKQYGRACGMHLEALASAKKSRVAPAAGLIITHPNVWLDKALASVDKDRAT</sequence>
<evidence type="ECO:0000313" key="10">
    <source>
        <dbReference type="Proteomes" id="UP000243579"/>
    </source>
</evidence>
<organism evidence="9 10">
    <name type="scientific">Achlya hypogyna</name>
    <name type="common">Oomycete</name>
    <name type="synonym">Protoachlya hypogyna</name>
    <dbReference type="NCBI Taxonomy" id="1202772"/>
    <lineage>
        <taxon>Eukaryota</taxon>
        <taxon>Sar</taxon>
        <taxon>Stramenopiles</taxon>
        <taxon>Oomycota</taxon>
        <taxon>Saprolegniomycetes</taxon>
        <taxon>Saprolegniales</taxon>
        <taxon>Achlyaceae</taxon>
        <taxon>Achlya</taxon>
    </lineage>
</organism>
<keyword evidence="5" id="KW-0479">Metal-binding</keyword>
<dbReference type="OrthoDB" id="421393at2759"/>
<keyword evidence="4" id="KW-0235">DNA replication</keyword>
<dbReference type="STRING" id="1202772.A0A1V9Z329"/>
<evidence type="ECO:0000256" key="5">
    <source>
        <dbReference type="ARBA" id="ARBA00022723"/>
    </source>
</evidence>
<dbReference type="EMBL" id="JNBR01000461">
    <property type="protein sequence ID" value="OQR92418.1"/>
    <property type="molecule type" value="Genomic_DNA"/>
</dbReference>
<comment type="cofactor">
    <cofactor evidence="1">
        <name>[4Fe-4S] cluster</name>
        <dbReference type="ChEBI" id="CHEBI:49883"/>
    </cofactor>
</comment>
<reference evidence="9 10" key="1">
    <citation type="journal article" date="2014" name="Genome Biol. Evol.">
        <title>The secreted proteins of Achlya hypogyna and Thraustotheca clavata identify the ancestral oomycete secretome and reveal gene acquisitions by horizontal gene transfer.</title>
        <authorList>
            <person name="Misner I."/>
            <person name="Blouin N."/>
            <person name="Leonard G."/>
            <person name="Richards T.A."/>
            <person name="Lane C.E."/>
        </authorList>
    </citation>
    <scope>NUCLEOTIDE SEQUENCE [LARGE SCALE GENOMIC DNA]</scope>
    <source>
        <strain evidence="9 10">ATCC 48635</strain>
    </source>
</reference>
<evidence type="ECO:0000256" key="7">
    <source>
        <dbReference type="ARBA" id="ARBA00023014"/>
    </source>
</evidence>
<accession>A0A1V9Z329</accession>
<dbReference type="Proteomes" id="UP000243579">
    <property type="component" value="Unassembled WGS sequence"/>
</dbReference>
<dbReference type="GO" id="GO:0006269">
    <property type="term" value="P:DNA replication, synthesis of primer"/>
    <property type="evidence" value="ECO:0007669"/>
    <property type="project" value="UniProtKB-KW"/>
</dbReference>
<evidence type="ECO:0000256" key="1">
    <source>
        <dbReference type="ARBA" id="ARBA00001966"/>
    </source>
</evidence>
<keyword evidence="6" id="KW-0408">Iron</keyword>
<evidence type="ECO:0000256" key="4">
    <source>
        <dbReference type="ARBA" id="ARBA00022705"/>
    </source>
</evidence>
<dbReference type="InterPro" id="IPR007238">
    <property type="entry name" value="DNA_primase_lsu_euk/arc"/>
</dbReference>
<evidence type="ECO:0000256" key="2">
    <source>
        <dbReference type="ARBA" id="ARBA00022485"/>
    </source>
</evidence>
<dbReference type="GO" id="GO:0006270">
    <property type="term" value="P:DNA replication initiation"/>
    <property type="evidence" value="ECO:0007669"/>
    <property type="project" value="TreeGrafter"/>
</dbReference>
<gene>
    <name evidence="9" type="ORF">ACHHYP_03725</name>
</gene>
<dbReference type="Gene3D" id="1.20.930.80">
    <property type="match status" value="1"/>
</dbReference>
<name>A0A1V9Z329_ACHHY</name>
<comment type="caution">
    <text evidence="9">The sequence shown here is derived from an EMBL/GenBank/DDBJ whole genome shotgun (WGS) entry which is preliminary data.</text>
</comment>
<evidence type="ECO:0000259" key="8">
    <source>
        <dbReference type="Pfam" id="PF04104"/>
    </source>
</evidence>
<evidence type="ECO:0000313" key="9">
    <source>
        <dbReference type="EMBL" id="OQR92418.1"/>
    </source>
</evidence>
<keyword evidence="2" id="KW-0004">4Fe-4S</keyword>
<dbReference type="PANTHER" id="PTHR10537">
    <property type="entry name" value="DNA PRIMASE LARGE SUBUNIT"/>
    <property type="match status" value="1"/>
</dbReference>
<dbReference type="InterPro" id="IPR058560">
    <property type="entry name" value="DNA_primase_C"/>
</dbReference>
<dbReference type="AlphaFoldDB" id="A0A1V9Z329"/>
<keyword evidence="10" id="KW-1185">Reference proteome</keyword>
<evidence type="ECO:0000256" key="3">
    <source>
        <dbReference type="ARBA" id="ARBA00022515"/>
    </source>
</evidence>